<sequence length="111" mass="12699">MYENVLSTTGYTVKQIGEVSSGRPSKLNDREKREILRTEKMVLMVITPTRGIYVRKPSIFQPEISLEELFVTGLVDLAFVSTKMNSADYQSILRHHLVPYLQRCPGVSFTF</sequence>
<protein>
    <submittedName>
        <fullName evidence="2">Guanylate kinase-like domain-containing protein</fullName>
    </submittedName>
</protein>
<name>A0A1I7X821_HETBA</name>
<dbReference type="Proteomes" id="UP000095283">
    <property type="component" value="Unplaced"/>
</dbReference>
<evidence type="ECO:0000313" key="1">
    <source>
        <dbReference type="Proteomes" id="UP000095283"/>
    </source>
</evidence>
<dbReference type="AlphaFoldDB" id="A0A1I7X821"/>
<accession>A0A1I7X821</accession>
<dbReference type="WBParaSite" id="Hba_13729">
    <property type="protein sequence ID" value="Hba_13729"/>
    <property type="gene ID" value="Hba_13729"/>
</dbReference>
<evidence type="ECO:0000313" key="2">
    <source>
        <dbReference type="WBParaSite" id="Hba_13729"/>
    </source>
</evidence>
<proteinExistence type="predicted"/>
<organism evidence="1 2">
    <name type="scientific">Heterorhabditis bacteriophora</name>
    <name type="common">Entomopathogenic nematode worm</name>
    <dbReference type="NCBI Taxonomy" id="37862"/>
    <lineage>
        <taxon>Eukaryota</taxon>
        <taxon>Metazoa</taxon>
        <taxon>Ecdysozoa</taxon>
        <taxon>Nematoda</taxon>
        <taxon>Chromadorea</taxon>
        <taxon>Rhabditida</taxon>
        <taxon>Rhabditina</taxon>
        <taxon>Rhabditomorpha</taxon>
        <taxon>Strongyloidea</taxon>
        <taxon>Heterorhabditidae</taxon>
        <taxon>Heterorhabditis</taxon>
    </lineage>
</organism>
<keyword evidence="1" id="KW-1185">Reference proteome</keyword>
<reference evidence="2" key="1">
    <citation type="submission" date="2016-11" db="UniProtKB">
        <authorList>
            <consortium name="WormBaseParasite"/>
        </authorList>
    </citation>
    <scope>IDENTIFICATION</scope>
</reference>